<reference evidence="1 2" key="1">
    <citation type="submission" date="2024-03" db="EMBL/GenBank/DDBJ databases">
        <title>Human intestinal bacterial collection.</title>
        <authorList>
            <person name="Pauvert C."/>
            <person name="Hitch T.C.A."/>
            <person name="Clavel T."/>
        </authorList>
    </citation>
    <scope>NUCLEOTIDE SEQUENCE [LARGE SCALE GENOMIC DNA]</scope>
    <source>
        <strain evidence="1 2">CLA-AA-H78B</strain>
    </source>
</reference>
<accession>A0ABV1HZJ9</accession>
<gene>
    <name evidence="1" type="ORF">WMO62_04465</name>
</gene>
<evidence type="ECO:0000313" key="2">
    <source>
        <dbReference type="Proteomes" id="UP001470288"/>
    </source>
</evidence>
<dbReference type="Proteomes" id="UP001470288">
    <property type="component" value="Unassembled WGS sequence"/>
</dbReference>
<keyword evidence="2" id="KW-1185">Reference proteome</keyword>
<name>A0ABV1HZJ9_9FIRM</name>
<evidence type="ECO:0000313" key="1">
    <source>
        <dbReference type="EMBL" id="MEQ2578098.1"/>
    </source>
</evidence>
<sequence>MKRSARKLIQKAENGKLFTDVPTAILCSSIQMMLDELKQRGLAVKDFDHKEKHVEQVQLINNTVYFLTKGDDPNGEA</sequence>
<proteinExistence type="predicted"/>
<protein>
    <submittedName>
        <fullName evidence="1">Uncharacterized protein</fullName>
    </submittedName>
</protein>
<organism evidence="1 2">
    <name type="scientific">Hominiventricola aquisgranensis</name>
    <dbReference type="NCBI Taxonomy" id="3133164"/>
    <lineage>
        <taxon>Bacteria</taxon>
        <taxon>Bacillati</taxon>
        <taxon>Bacillota</taxon>
        <taxon>Clostridia</taxon>
        <taxon>Lachnospirales</taxon>
        <taxon>Lachnospiraceae</taxon>
        <taxon>Hominiventricola</taxon>
    </lineage>
</organism>
<comment type="caution">
    <text evidence="1">The sequence shown here is derived from an EMBL/GenBank/DDBJ whole genome shotgun (WGS) entry which is preliminary data.</text>
</comment>
<dbReference type="EMBL" id="JBBMFC010000006">
    <property type="protein sequence ID" value="MEQ2578098.1"/>
    <property type="molecule type" value="Genomic_DNA"/>
</dbReference>
<dbReference type="RefSeq" id="WP_118438418.1">
    <property type="nucleotide sequence ID" value="NZ_JBBMFC010000006.1"/>
</dbReference>